<evidence type="ECO:0000313" key="11">
    <source>
        <dbReference type="Proteomes" id="UP000066124"/>
    </source>
</evidence>
<evidence type="ECO:0000256" key="7">
    <source>
        <dbReference type="ARBA" id="ARBA00072811"/>
    </source>
</evidence>
<name>A0A0K1IZ36_HALGI</name>
<accession>A0A0K1IZ36</accession>
<dbReference type="GO" id="GO:0016887">
    <property type="term" value="F:ATP hydrolysis activity"/>
    <property type="evidence" value="ECO:0007669"/>
    <property type="project" value="InterPro"/>
</dbReference>
<evidence type="ECO:0000313" key="10">
    <source>
        <dbReference type="EMBL" id="QOS13958.1"/>
    </source>
</evidence>
<keyword evidence="2" id="KW-0813">Transport</keyword>
<geneLocation type="plasmid" evidence="10 12">
    <name>pHGLR2</name>
</geneLocation>
<reference evidence="9" key="2">
    <citation type="submission" date="2015-06" db="EMBL/GenBank/DDBJ databases">
        <authorList>
            <person name="Hoefler B.C."/>
            <person name="Straight P.D."/>
        </authorList>
    </citation>
    <scope>NUCLEOTIDE SEQUENCE [LARGE SCALE GENOMIC DNA]</scope>
    <source>
        <strain evidence="9">ARA6</strain>
        <plasmid evidence="9">pHG2</plasmid>
    </source>
</reference>
<dbReference type="FunFam" id="3.40.50.300:FF:000421">
    <property type="entry name" value="Branched-chain amino acid ABC transporter ATP-binding protein"/>
    <property type="match status" value="1"/>
</dbReference>
<dbReference type="KEGG" id="hgi:ABY42_17390"/>
<sequence>MSDPILRTENLTKEFGKLVAVDDVTLDVERGEFRSLIGPNGAGKTTTFNLLTGALRPTRGTVTFNGENVTALPPHERVRRGLGRSFQITNVFSGLTVRENVRLAAQAAREGGFTPVEEYLRRSDAFDDVNEHTDRVLDRSGLLGRGDEPADVLAYGDKRRLEIAIVLATDPDMVLLDEPTAGMSAEETRATMDLIDEVLSDRTLLLIEHDIDLVMRVSDRITVLHRGEVLAEGTPEAVSEDPEVREAYFGGVEA</sequence>
<gene>
    <name evidence="10" type="primary">livG4</name>
    <name evidence="9" type="ORF">ABY42_17390</name>
    <name evidence="10" type="ORF">HfgLR_23865</name>
</gene>
<dbReference type="GO" id="GO:0005524">
    <property type="term" value="F:ATP binding"/>
    <property type="evidence" value="ECO:0007669"/>
    <property type="project" value="UniProtKB-KW"/>
</dbReference>
<dbReference type="EMBL" id="CP063207">
    <property type="protein sequence ID" value="QOS13958.1"/>
    <property type="molecule type" value="Genomic_DNA"/>
</dbReference>
<dbReference type="Proteomes" id="UP000066124">
    <property type="component" value="Plasmid pHG2"/>
</dbReference>
<keyword evidence="9" id="KW-0614">Plasmid</keyword>
<dbReference type="PROSITE" id="PS00211">
    <property type="entry name" value="ABC_TRANSPORTER_1"/>
    <property type="match status" value="1"/>
</dbReference>
<evidence type="ECO:0000256" key="4">
    <source>
        <dbReference type="ARBA" id="ARBA00022840"/>
    </source>
</evidence>
<keyword evidence="5" id="KW-0029">Amino-acid transport</keyword>
<proteinExistence type="inferred from homology"/>
<dbReference type="Pfam" id="PF00005">
    <property type="entry name" value="ABC_tran"/>
    <property type="match status" value="1"/>
</dbReference>
<dbReference type="PATRIC" id="fig|35746.4.peg.3801"/>
<dbReference type="InterPro" id="IPR032823">
    <property type="entry name" value="BCA_ABC_TP_C"/>
</dbReference>
<dbReference type="GeneID" id="59461478"/>
<evidence type="ECO:0000259" key="8">
    <source>
        <dbReference type="PROSITE" id="PS50893"/>
    </source>
</evidence>
<dbReference type="SUPFAM" id="SSF52540">
    <property type="entry name" value="P-loop containing nucleoside triphosphate hydrolases"/>
    <property type="match status" value="1"/>
</dbReference>
<evidence type="ECO:0000256" key="5">
    <source>
        <dbReference type="ARBA" id="ARBA00022970"/>
    </source>
</evidence>
<protein>
    <recommendedName>
        <fullName evidence="7">Probable branched-chain amino acid transport ATP-binding protein LivG</fullName>
    </recommendedName>
</protein>
<geneLocation type="plasmid" evidence="9 11">
    <name>pHG2</name>
</geneLocation>
<feature type="domain" description="ABC transporter" evidence="8">
    <location>
        <begin position="6"/>
        <end position="251"/>
    </location>
</feature>
<reference evidence="11" key="1">
    <citation type="journal article" date="2015" name="J. Biotechnol.">
        <title>Complete genome sequence of Haloferax gibbonsii strain ARA6, a potential producer of polyhydroxyalkanoates and halocins isolated from Araruama, Rio de Janeiro, Brasil.</title>
        <authorList>
            <person name="Pinto L.H."/>
            <person name="D'Alincourt Carvalho-Assef A.P."/>
            <person name="Vieira R.P."/>
            <person name="Clementino M.M."/>
            <person name="Albano R.M."/>
        </authorList>
    </citation>
    <scope>NUCLEOTIDE SEQUENCE [LARGE SCALE GENOMIC DNA]</scope>
    <source>
        <strain evidence="11">ARA6</strain>
        <plasmid evidence="11">Plasmid pHG2</plasmid>
    </source>
</reference>
<evidence type="ECO:0000256" key="2">
    <source>
        <dbReference type="ARBA" id="ARBA00022448"/>
    </source>
</evidence>
<dbReference type="Pfam" id="PF12399">
    <property type="entry name" value="BCA_ABC_TP_C"/>
    <property type="match status" value="1"/>
</dbReference>
<dbReference type="AlphaFoldDB" id="A0A0K1IZ36"/>
<dbReference type="Proteomes" id="UP000663064">
    <property type="component" value="Plasmid pHGLR2"/>
</dbReference>
<dbReference type="PANTHER" id="PTHR45772:SF3">
    <property type="entry name" value="ABC TRANSPORTER ATP-BINDING PROTEIN"/>
    <property type="match status" value="1"/>
</dbReference>
<dbReference type="PANTHER" id="PTHR45772">
    <property type="entry name" value="CONSERVED COMPONENT OF ABC TRANSPORTER FOR NATURAL AMINO ACIDS-RELATED"/>
    <property type="match status" value="1"/>
</dbReference>
<dbReference type="GO" id="GO:0006865">
    <property type="term" value="P:amino acid transport"/>
    <property type="evidence" value="ECO:0007669"/>
    <property type="project" value="UniProtKB-KW"/>
</dbReference>
<keyword evidence="4 10" id="KW-0067">ATP-binding</keyword>
<dbReference type="InterPro" id="IPR051120">
    <property type="entry name" value="ABC_AA/LPS_Transport"/>
</dbReference>
<dbReference type="Gene3D" id="3.40.50.300">
    <property type="entry name" value="P-loop containing nucleotide triphosphate hydrolases"/>
    <property type="match status" value="1"/>
</dbReference>
<dbReference type="InterPro" id="IPR027417">
    <property type="entry name" value="P-loop_NTPase"/>
</dbReference>
<evidence type="ECO:0000256" key="3">
    <source>
        <dbReference type="ARBA" id="ARBA00022741"/>
    </source>
</evidence>
<evidence type="ECO:0000313" key="9">
    <source>
        <dbReference type="EMBL" id="AKU09583.1"/>
    </source>
</evidence>
<dbReference type="SMART" id="SM00382">
    <property type="entry name" value="AAA"/>
    <property type="match status" value="1"/>
</dbReference>
<dbReference type="PROSITE" id="PS50893">
    <property type="entry name" value="ABC_TRANSPORTER_2"/>
    <property type="match status" value="1"/>
</dbReference>
<reference evidence="10" key="3">
    <citation type="journal article" date="2021" name="Front. Microbiol.">
        <title>Cellular and Genomic Properties of Haloferax gibbonsii LR2-5, the Host of Euryarchaeal Virus HFTV1.</title>
        <authorList>
            <person name="Tittes C."/>
            <person name="Schwarzer S."/>
            <person name="Pfeiffer F."/>
            <person name="Dyall-Smith M."/>
            <person name="Rodriguez-Franco M."/>
            <person name="Oksanen H.M."/>
            <person name="Quax T.E.F."/>
        </authorList>
    </citation>
    <scope>NUCLEOTIDE SEQUENCE</scope>
    <source>
        <strain evidence="10">LR2-5</strain>
        <plasmid evidence="10 12">pHGLR2</plasmid>
    </source>
</reference>
<evidence type="ECO:0000256" key="1">
    <source>
        <dbReference type="ARBA" id="ARBA00005417"/>
    </source>
</evidence>
<keyword evidence="3" id="KW-0547">Nucleotide-binding</keyword>
<dbReference type="InterPro" id="IPR003593">
    <property type="entry name" value="AAA+_ATPase"/>
</dbReference>
<dbReference type="InterPro" id="IPR017871">
    <property type="entry name" value="ABC_transporter-like_CS"/>
</dbReference>
<dbReference type="GO" id="GO:0005886">
    <property type="term" value="C:plasma membrane"/>
    <property type="evidence" value="ECO:0007669"/>
    <property type="project" value="TreeGrafter"/>
</dbReference>
<dbReference type="EMBL" id="CP011949">
    <property type="protein sequence ID" value="AKU09583.1"/>
    <property type="molecule type" value="Genomic_DNA"/>
</dbReference>
<dbReference type="CDD" id="cd03219">
    <property type="entry name" value="ABC_Mj1267_LivG_branched"/>
    <property type="match status" value="1"/>
</dbReference>
<dbReference type="InterPro" id="IPR003439">
    <property type="entry name" value="ABC_transporter-like_ATP-bd"/>
</dbReference>
<evidence type="ECO:0000256" key="6">
    <source>
        <dbReference type="ARBA" id="ARBA00056071"/>
    </source>
</evidence>
<organism evidence="9 11">
    <name type="scientific">Haloferax gibbonsii</name>
    <dbReference type="NCBI Taxonomy" id="35746"/>
    <lineage>
        <taxon>Archaea</taxon>
        <taxon>Methanobacteriati</taxon>
        <taxon>Methanobacteriota</taxon>
        <taxon>Stenosarchaea group</taxon>
        <taxon>Halobacteria</taxon>
        <taxon>Halobacteriales</taxon>
        <taxon>Haloferacaceae</taxon>
        <taxon>Haloferax</taxon>
    </lineage>
</organism>
<comment type="function">
    <text evidence="6">Probable component of a branched-chain amino-acid transport system.</text>
</comment>
<evidence type="ECO:0000313" key="12">
    <source>
        <dbReference type="Proteomes" id="UP000663064"/>
    </source>
</evidence>
<dbReference type="RefSeq" id="WP_004978312.1">
    <property type="nucleotide sequence ID" value="NZ_CP011949.1"/>
</dbReference>
<comment type="similarity">
    <text evidence="1">Belongs to the ABC transporter superfamily.</text>
</comment>